<protein>
    <submittedName>
        <fullName evidence="2">Uncharacterized protein</fullName>
    </submittedName>
</protein>
<evidence type="ECO:0000313" key="2">
    <source>
        <dbReference type="EMBL" id="EOB04642.1"/>
    </source>
</evidence>
<name>R0K4H2_ANAPL</name>
<reference evidence="3" key="1">
    <citation type="journal article" date="2013" name="Nat. Genet.">
        <title>The duck genome and transcriptome provide insight into an avian influenza virus reservoir species.</title>
        <authorList>
            <person name="Huang Y."/>
            <person name="Li Y."/>
            <person name="Burt D.W."/>
            <person name="Chen H."/>
            <person name="Zhang Y."/>
            <person name="Qian W."/>
            <person name="Kim H."/>
            <person name="Gan S."/>
            <person name="Zhao Y."/>
            <person name="Li J."/>
            <person name="Yi K."/>
            <person name="Feng H."/>
            <person name="Zhu P."/>
            <person name="Li B."/>
            <person name="Liu Q."/>
            <person name="Fairley S."/>
            <person name="Magor K.E."/>
            <person name="Du Z."/>
            <person name="Hu X."/>
            <person name="Goodman L."/>
            <person name="Tafer H."/>
            <person name="Vignal A."/>
            <person name="Lee T."/>
            <person name="Kim K.W."/>
            <person name="Sheng Z."/>
            <person name="An Y."/>
            <person name="Searle S."/>
            <person name="Herrero J."/>
            <person name="Groenen M.A."/>
            <person name="Crooijmans R.P."/>
            <person name="Faraut T."/>
            <person name="Cai Q."/>
            <person name="Webster R.G."/>
            <person name="Aldridge J.R."/>
            <person name="Warren W.C."/>
            <person name="Bartschat S."/>
            <person name="Kehr S."/>
            <person name="Marz M."/>
            <person name="Stadler P.F."/>
            <person name="Smith J."/>
            <person name="Kraus R.H."/>
            <person name="Zhao Y."/>
            <person name="Ren L."/>
            <person name="Fei J."/>
            <person name="Morisson M."/>
            <person name="Kaiser P."/>
            <person name="Griffin D.K."/>
            <person name="Rao M."/>
            <person name="Pitel F."/>
            <person name="Wang J."/>
            <person name="Li N."/>
        </authorList>
    </citation>
    <scope>NUCLEOTIDE SEQUENCE [LARGE SCALE GENOMIC DNA]</scope>
</reference>
<sequence>MVCFTSESEAALNSDHNRESAARKQMESAVPDMSITNSKHFIEFSLTQAHSNGYIPASSPKDGLLLPHRQADSLVPVTARIKPTAVIPRGNNRSGTFRRSS</sequence>
<dbReference type="AlphaFoldDB" id="R0K4H2"/>
<evidence type="ECO:0000256" key="1">
    <source>
        <dbReference type="SAM" id="MobiDB-lite"/>
    </source>
</evidence>
<dbReference type="EMBL" id="KB742773">
    <property type="protein sequence ID" value="EOB04642.1"/>
    <property type="molecule type" value="Genomic_DNA"/>
</dbReference>
<accession>R0K4H2</accession>
<feature type="compositionally biased region" description="Basic and acidic residues" evidence="1">
    <location>
        <begin position="15"/>
        <end position="26"/>
    </location>
</feature>
<gene>
    <name evidence="2" type="ORF">Anapl_02809</name>
</gene>
<evidence type="ECO:0000313" key="3">
    <source>
        <dbReference type="Proteomes" id="UP000296049"/>
    </source>
</evidence>
<dbReference type="Proteomes" id="UP000296049">
    <property type="component" value="Unassembled WGS sequence"/>
</dbReference>
<organism evidence="2 3">
    <name type="scientific">Anas platyrhynchos</name>
    <name type="common">Mallard</name>
    <name type="synonym">Anas boschas</name>
    <dbReference type="NCBI Taxonomy" id="8839"/>
    <lineage>
        <taxon>Eukaryota</taxon>
        <taxon>Metazoa</taxon>
        <taxon>Chordata</taxon>
        <taxon>Craniata</taxon>
        <taxon>Vertebrata</taxon>
        <taxon>Euteleostomi</taxon>
        <taxon>Archelosauria</taxon>
        <taxon>Archosauria</taxon>
        <taxon>Dinosauria</taxon>
        <taxon>Saurischia</taxon>
        <taxon>Theropoda</taxon>
        <taxon>Coelurosauria</taxon>
        <taxon>Aves</taxon>
        <taxon>Neognathae</taxon>
        <taxon>Galloanserae</taxon>
        <taxon>Anseriformes</taxon>
        <taxon>Anatidae</taxon>
        <taxon>Anatinae</taxon>
        <taxon>Anas</taxon>
    </lineage>
</organism>
<feature type="region of interest" description="Disordered" evidence="1">
    <location>
        <begin position="1"/>
        <end position="28"/>
    </location>
</feature>
<keyword evidence="3" id="KW-1185">Reference proteome</keyword>
<proteinExistence type="predicted"/>